<dbReference type="InterPro" id="IPR003961">
    <property type="entry name" value="FN3_dom"/>
</dbReference>
<evidence type="ECO:0000313" key="13">
    <source>
        <dbReference type="Proteomes" id="UP000549394"/>
    </source>
</evidence>
<feature type="transmembrane region" description="Helical" evidence="9">
    <location>
        <begin position="1187"/>
        <end position="1208"/>
    </location>
</feature>
<dbReference type="SMART" id="SM00408">
    <property type="entry name" value="IGc2"/>
    <property type="match status" value="4"/>
</dbReference>
<dbReference type="PROSITE" id="PS50853">
    <property type="entry name" value="FN3"/>
    <property type="match status" value="2"/>
</dbReference>
<dbReference type="InterPro" id="IPR026966">
    <property type="entry name" value="Neurofascin/L1/NrCAM_C"/>
</dbReference>
<sequence length="1315" mass="148485">MNIQGSIVVIQNNQSFTIFCRASGYPTPSVRLLKNGNPEPSSKILKGGGKFKITPKEPFAVYQCEASQAQQGSAVSNSYYVHTYVARNQFQSKQVDIPFRTAKVLDCSTRGKFGDFPPTLIPEWRKTGSRTAMEKNDSIHVFEDKLYILEAFENLSVGCLLPTPPCCFGGIFETSWDTYVDQDEMNDKIIPKLERLYPKESVNKLKAVEGEPFTLTCIFGGDTSALELRWSTPGDVKYSRLVKRGKFNRTLKISRFGSDFIGTYTCSARMNRHYSEVKYRVAMVSKPTWIDSGPKSQTVYDEDEHVKFECKANGTPKPKVTWLINGKPVDKRRVILKDDDTQMILKKVTKPNRTMIQCNASNEYGHVFKNVHLRVLRLTPTAVESEKNHSEILVGQNSLFSCAAYGFPKPVVRWYKYKLDEPIDPYSLDVDKEIFNSLHYETNVYGTEIGNVPAFNSTLLIKDAKKDHYAAYLCEFSNKHGSNVNVRKLTVFSRTHIVNDKVDLKFMENETMKQIVCQISIDRALEDKIRIKWSRLEDGRSSFEPMEYDNNIFLSKTKFDRDTLVFSEVNINHTAKYRCEVFSAMDQATASWELGVIGRPSPIRGLKMSGCSSGRRINLMLEAGRSNGADLIGYKVTEIISLEDDPWEILDERETFHKGNYGELKTISKLYPGVHIKIKVVAVNIYGESKPYEIVGCTVKYTAPSANPTNLCSINGEPGTLVLKWKGIDYRAVGGKNFEYILRIKKSHSVVASAVEYGKESYTFKPAEIFQTYLVEVVSKNEFGLSDENSQVMEVFSSEGKPPPTSRITNVKVINPDDIDQFGVRIKTLGTSAEEIHSEFKGFLIEYVVRVIYNDDSGQIEDFVYKMEEPIFCRPSDFTFRRTRDVSSQKYPSFIEIPLNDLKPFTRSSIIVFAKNSRGQVNPESEPLKLITPMSAPSQIPYDSILCKTAPFYVQCSFGRPLKLNGIASSTEVCLRKKRDTNCLCSLSIEPDVNEFVCSNRIEEETDYELTLIPTTRPQNPIEGPKTDYNLRTSSSNIPLRKPIVEVEEVNSSTAKVVWIFQKEDKGVQPLHFKAEFNIYDSKVNVTRWNETNIVFRKNTIYINNLEEGIDYIVRVKGYIGRLNGESFTPLNSIESETVIFLLGVRILKPTTVGMTSGQKDFQTTPVLDSFSLDPNDDAVTGARGTALIIGIICAILALVIVVAVVGLRYYNKEHKYHVEEKEKENGICPPKNASDTESFLTRTSPPSFYQRGDSLGPAPTHISDSDSEYEEADSSKYFEDGSFIGLYIGKEEKPENGIIQHTRNGKPGALTTFV</sequence>
<dbReference type="Pfam" id="PF13882">
    <property type="entry name" value="Bravo_FIGEY"/>
    <property type="match status" value="1"/>
</dbReference>
<dbReference type="SMART" id="SM00060">
    <property type="entry name" value="FN3"/>
    <property type="match status" value="3"/>
</dbReference>
<dbReference type="InterPro" id="IPR036179">
    <property type="entry name" value="Ig-like_dom_sf"/>
</dbReference>
<keyword evidence="5 9" id="KW-1133">Transmembrane helix</keyword>
<feature type="domain" description="Ig-like" evidence="10">
    <location>
        <begin position="287"/>
        <end position="374"/>
    </location>
</feature>
<protein>
    <submittedName>
        <fullName evidence="12">DgyrCDS14157</fullName>
    </submittedName>
</protein>
<feature type="domain" description="Ig-like" evidence="10">
    <location>
        <begin position="380"/>
        <end position="490"/>
    </location>
</feature>
<dbReference type="Pfam" id="PF13927">
    <property type="entry name" value="Ig_3"/>
    <property type="match status" value="1"/>
</dbReference>
<evidence type="ECO:0000256" key="8">
    <source>
        <dbReference type="SAM" id="MobiDB-lite"/>
    </source>
</evidence>
<dbReference type="GO" id="GO:0098609">
    <property type="term" value="P:cell-cell adhesion"/>
    <property type="evidence" value="ECO:0007669"/>
    <property type="project" value="TreeGrafter"/>
</dbReference>
<feature type="domain" description="Fibronectin type-III" evidence="11">
    <location>
        <begin position="599"/>
        <end position="705"/>
    </location>
</feature>
<keyword evidence="6 9" id="KW-0472">Membrane</keyword>
<dbReference type="EMBL" id="CAJFCJ010000030">
    <property type="protein sequence ID" value="CAD5125976.1"/>
    <property type="molecule type" value="Genomic_DNA"/>
</dbReference>
<feature type="domain" description="Ig-like" evidence="10">
    <location>
        <begin position="508"/>
        <end position="591"/>
    </location>
</feature>
<dbReference type="InterPro" id="IPR003598">
    <property type="entry name" value="Ig_sub2"/>
</dbReference>
<evidence type="ECO:0000256" key="3">
    <source>
        <dbReference type="ARBA" id="ARBA00022737"/>
    </source>
</evidence>
<evidence type="ECO:0000256" key="9">
    <source>
        <dbReference type="SAM" id="Phobius"/>
    </source>
</evidence>
<evidence type="ECO:0000256" key="7">
    <source>
        <dbReference type="ARBA" id="ARBA00023157"/>
    </source>
</evidence>
<dbReference type="InterPro" id="IPR013098">
    <property type="entry name" value="Ig_I-set"/>
</dbReference>
<evidence type="ECO:0000256" key="5">
    <source>
        <dbReference type="ARBA" id="ARBA00022989"/>
    </source>
</evidence>
<dbReference type="InterPro" id="IPR013783">
    <property type="entry name" value="Ig-like_fold"/>
</dbReference>
<feature type="domain" description="Ig-like" evidence="10">
    <location>
        <begin position="1"/>
        <end position="76"/>
    </location>
</feature>
<dbReference type="InterPro" id="IPR003599">
    <property type="entry name" value="Ig_sub"/>
</dbReference>
<feature type="domain" description="Fibronectin type-III" evidence="11">
    <location>
        <begin position="707"/>
        <end position="800"/>
    </location>
</feature>
<proteinExistence type="predicted"/>
<evidence type="ECO:0000259" key="11">
    <source>
        <dbReference type="PROSITE" id="PS50853"/>
    </source>
</evidence>
<feature type="region of interest" description="Disordered" evidence="8">
    <location>
        <begin position="1224"/>
        <end position="1275"/>
    </location>
</feature>
<dbReference type="CDD" id="cd00063">
    <property type="entry name" value="FN3"/>
    <property type="match status" value="1"/>
</dbReference>
<accession>A0A7I8WCS7</accession>
<dbReference type="SUPFAM" id="SSF48726">
    <property type="entry name" value="Immunoglobulin"/>
    <property type="match status" value="5"/>
</dbReference>
<feature type="compositionally biased region" description="Polar residues" evidence="8">
    <location>
        <begin position="1234"/>
        <end position="1248"/>
    </location>
</feature>
<dbReference type="SUPFAM" id="SSF49265">
    <property type="entry name" value="Fibronectin type III"/>
    <property type="match status" value="2"/>
</dbReference>
<evidence type="ECO:0000256" key="4">
    <source>
        <dbReference type="ARBA" id="ARBA00022889"/>
    </source>
</evidence>
<evidence type="ECO:0000256" key="6">
    <source>
        <dbReference type="ARBA" id="ARBA00023136"/>
    </source>
</evidence>
<reference evidence="12 13" key="1">
    <citation type="submission" date="2020-08" db="EMBL/GenBank/DDBJ databases">
        <authorList>
            <person name="Hejnol A."/>
        </authorList>
    </citation>
    <scope>NUCLEOTIDE SEQUENCE [LARGE SCALE GENOMIC DNA]</scope>
</reference>
<feature type="domain" description="Ig-like" evidence="10">
    <location>
        <begin position="191"/>
        <end position="282"/>
    </location>
</feature>
<evidence type="ECO:0000256" key="2">
    <source>
        <dbReference type="ARBA" id="ARBA00022692"/>
    </source>
</evidence>
<keyword evidence="3" id="KW-0677">Repeat</keyword>
<dbReference type="OrthoDB" id="10253954at2759"/>
<dbReference type="SMART" id="SM00409">
    <property type="entry name" value="IG"/>
    <property type="match status" value="5"/>
</dbReference>
<evidence type="ECO:0000313" key="12">
    <source>
        <dbReference type="EMBL" id="CAD5125976.1"/>
    </source>
</evidence>
<comment type="subcellular location">
    <subcellularLocation>
        <location evidence="1">Membrane</location>
        <topology evidence="1">Single-pass type I membrane protein</topology>
    </subcellularLocation>
</comment>
<keyword evidence="7" id="KW-1015">Disulfide bond</keyword>
<dbReference type="InterPro" id="IPR036116">
    <property type="entry name" value="FN3_sf"/>
</dbReference>
<dbReference type="Proteomes" id="UP000549394">
    <property type="component" value="Unassembled WGS sequence"/>
</dbReference>
<name>A0A7I8WCS7_9ANNE</name>
<keyword evidence="13" id="KW-1185">Reference proteome</keyword>
<organism evidence="12 13">
    <name type="scientific">Dimorphilus gyrociliatus</name>
    <dbReference type="NCBI Taxonomy" id="2664684"/>
    <lineage>
        <taxon>Eukaryota</taxon>
        <taxon>Metazoa</taxon>
        <taxon>Spiralia</taxon>
        <taxon>Lophotrochozoa</taxon>
        <taxon>Annelida</taxon>
        <taxon>Polychaeta</taxon>
        <taxon>Polychaeta incertae sedis</taxon>
        <taxon>Dinophilidae</taxon>
        <taxon>Dimorphilus</taxon>
    </lineage>
</organism>
<keyword evidence="2 9" id="KW-0812">Transmembrane</keyword>
<dbReference type="PROSITE" id="PS50835">
    <property type="entry name" value="IG_LIKE"/>
    <property type="match status" value="5"/>
</dbReference>
<gene>
    <name evidence="12" type="ORF">DGYR_LOCUS13268</name>
</gene>
<dbReference type="PANTHER" id="PTHR44170">
    <property type="entry name" value="PROTEIN SIDEKICK"/>
    <property type="match status" value="1"/>
</dbReference>
<dbReference type="PANTHER" id="PTHR44170:SF6">
    <property type="entry name" value="CONTACTIN"/>
    <property type="match status" value="1"/>
</dbReference>
<dbReference type="Gene3D" id="2.60.40.10">
    <property type="entry name" value="Immunoglobulins"/>
    <property type="match status" value="6"/>
</dbReference>
<dbReference type="GO" id="GO:0030424">
    <property type="term" value="C:axon"/>
    <property type="evidence" value="ECO:0007669"/>
    <property type="project" value="TreeGrafter"/>
</dbReference>
<evidence type="ECO:0000256" key="1">
    <source>
        <dbReference type="ARBA" id="ARBA00004479"/>
    </source>
</evidence>
<dbReference type="Pfam" id="PF07679">
    <property type="entry name" value="I-set"/>
    <property type="match status" value="2"/>
</dbReference>
<keyword evidence="4" id="KW-0130">Cell adhesion</keyword>
<dbReference type="GO" id="GO:0005886">
    <property type="term" value="C:plasma membrane"/>
    <property type="evidence" value="ECO:0007669"/>
    <property type="project" value="TreeGrafter"/>
</dbReference>
<comment type="caution">
    <text evidence="12">The sequence shown here is derived from an EMBL/GenBank/DDBJ whole genome shotgun (WGS) entry which is preliminary data.</text>
</comment>
<evidence type="ECO:0000259" key="10">
    <source>
        <dbReference type="PROSITE" id="PS50835"/>
    </source>
</evidence>
<dbReference type="InterPro" id="IPR007110">
    <property type="entry name" value="Ig-like_dom"/>
</dbReference>
<dbReference type="GO" id="GO:0007411">
    <property type="term" value="P:axon guidance"/>
    <property type="evidence" value="ECO:0007669"/>
    <property type="project" value="TreeGrafter"/>
</dbReference>